<evidence type="ECO:0000256" key="10">
    <source>
        <dbReference type="ARBA" id="ARBA00023242"/>
    </source>
</evidence>
<evidence type="ECO:0000256" key="7">
    <source>
        <dbReference type="ARBA" id="ARBA00023125"/>
    </source>
</evidence>
<dbReference type="InterPro" id="IPR000536">
    <property type="entry name" value="Nucl_hrmn_rcpt_lig-bd"/>
</dbReference>
<dbReference type="InterPro" id="IPR035500">
    <property type="entry name" value="NHR-like_dom_sf"/>
</dbReference>
<organism evidence="14 15">
    <name type="scientific">Panagrellus redivivus</name>
    <name type="common">Microworm</name>
    <dbReference type="NCBI Taxonomy" id="6233"/>
    <lineage>
        <taxon>Eukaryota</taxon>
        <taxon>Metazoa</taxon>
        <taxon>Ecdysozoa</taxon>
        <taxon>Nematoda</taxon>
        <taxon>Chromadorea</taxon>
        <taxon>Rhabditida</taxon>
        <taxon>Tylenchina</taxon>
        <taxon>Panagrolaimomorpha</taxon>
        <taxon>Panagrolaimoidea</taxon>
        <taxon>Panagrolaimidae</taxon>
        <taxon>Panagrellus</taxon>
    </lineage>
</organism>
<keyword evidence="3 11" id="KW-0479">Metal-binding</keyword>
<evidence type="ECO:0000256" key="9">
    <source>
        <dbReference type="ARBA" id="ARBA00023170"/>
    </source>
</evidence>
<protein>
    <submittedName>
        <fullName evidence="15">Nuclear receptor domain-containing protein</fullName>
    </submittedName>
</protein>
<dbReference type="PROSITE" id="PS51843">
    <property type="entry name" value="NR_LBD"/>
    <property type="match status" value="1"/>
</dbReference>
<evidence type="ECO:0000256" key="8">
    <source>
        <dbReference type="ARBA" id="ARBA00023163"/>
    </source>
</evidence>
<proteinExistence type="inferred from homology"/>
<evidence type="ECO:0000259" key="12">
    <source>
        <dbReference type="PROSITE" id="PS51030"/>
    </source>
</evidence>
<keyword evidence="4 11" id="KW-0863">Zinc-finger</keyword>
<evidence type="ECO:0000256" key="4">
    <source>
        <dbReference type="ARBA" id="ARBA00022771"/>
    </source>
</evidence>
<dbReference type="InterPro" id="IPR001723">
    <property type="entry name" value="Nuclear_hrmn_rcpt"/>
</dbReference>
<evidence type="ECO:0000259" key="13">
    <source>
        <dbReference type="PROSITE" id="PS51843"/>
    </source>
</evidence>
<comment type="subcellular location">
    <subcellularLocation>
        <location evidence="1 11">Nucleus</location>
    </subcellularLocation>
</comment>
<keyword evidence="6 11" id="KW-0805">Transcription regulation</keyword>
<dbReference type="PROSITE" id="PS51030">
    <property type="entry name" value="NUCLEAR_REC_DBD_2"/>
    <property type="match status" value="1"/>
</dbReference>
<dbReference type="PRINTS" id="PR00047">
    <property type="entry name" value="STROIDFINGER"/>
</dbReference>
<keyword evidence="8 11" id="KW-0804">Transcription</keyword>
<dbReference type="CDD" id="cd06960">
    <property type="entry name" value="NR_DBD_HNF4A"/>
    <property type="match status" value="1"/>
</dbReference>
<name>A0A7E4WCF7_PANRE</name>
<keyword evidence="9 11" id="KW-0675">Receptor</keyword>
<evidence type="ECO:0000313" key="15">
    <source>
        <dbReference type="WBParaSite" id="Pan_g9094.t1"/>
    </source>
</evidence>
<evidence type="ECO:0000256" key="2">
    <source>
        <dbReference type="ARBA" id="ARBA00005993"/>
    </source>
</evidence>
<keyword evidence="5 11" id="KW-0862">Zinc</keyword>
<feature type="domain" description="Nuclear receptor" evidence="12">
    <location>
        <begin position="3"/>
        <end position="80"/>
    </location>
</feature>
<sequence>METVTCAVCNDSKSTGRHYGVNCCLGCKSFFRRAVVRKRVYFCERSNDCDVSERSGRQSCRACRLRKCFAAGMTQAALHRCRDHFGHRSDDAEPALSSKATSVVFKAPEAIEKPESMLDVYLNLHRRVRANLFYKLRVHDEAKRLSVANGVIENRAANTEYYADGFRIVSMADMSTVTSEECFAMLEWAKNLPDFAALPDLLRPKLLRKFAIYHIVLESCYHTSKSGRDNVWLMPNDSCFPRDVELLPVDKLKAVTAERIWRQEKLYKTMTARCIDEVPVPMRIMGISEEEFIVLKLIMLFDRQHSDDKSINDQLINSQSRAITALFEHYHRYPVKNCWDAAVC</sequence>
<evidence type="ECO:0000256" key="11">
    <source>
        <dbReference type="RuleBase" id="RU004334"/>
    </source>
</evidence>
<evidence type="ECO:0000313" key="14">
    <source>
        <dbReference type="Proteomes" id="UP000492821"/>
    </source>
</evidence>
<dbReference type="Proteomes" id="UP000492821">
    <property type="component" value="Unassembled WGS sequence"/>
</dbReference>
<dbReference type="SMART" id="SM00399">
    <property type="entry name" value="ZnF_C4"/>
    <property type="match status" value="1"/>
</dbReference>
<dbReference type="SUPFAM" id="SSF48508">
    <property type="entry name" value="Nuclear receptor ligand-binding domain"/>
    <property type="match status" value="1"/>
</dbReference>
<keyword evidence="14" id="KW-1185">Reference proteome</keyword>
<dbReference type="GO" id="GO:0000978">
    <property type="term" value="F:RNA polymerase II cis-regulatory region sequence-specific DNA binding"/>
    <property type="evidence" value="ECO:0007669"/>
    <property type="project" value="InterPro"/>
</dbReference>
<dbReference type="InterPro" id="IPR049636">
    <property type="entry name" value="HNF4-like_DBD"/>
</dbReference>
<dbReference type="Gene3D" id="1.10.565.10">
    <property type="entry name" value="Retinoid X Receptor"/>
    <property type="match status" value="1"/>
</dbReference>
<dbReference type="SUPFAM" id="SSF57716">
    <property type="entry name" value="Glucocorticoid receptor-like (DNA-binding domain)"/>
    <property type="match status" value="1"/>
</dbReference>
<evidence type="ECO:0000256" key="5">
    <source>
        <dbReference type="ARBA" id="ARBA00022833"/>
    </source>
</evidence>
<dbReference type="GO" id="GO:0008270">
    <property type="term" value="F:zinc ion binding"/>
    <property type="evidence" value="ECO:0007669"/>
    <property type="project" value="UniProtKB-KW"/>
</dbReference>
<dbReference type="SMART" id="SM00430">
    <property type="entry name" value="HOLI"/>
    <property type="match status" value="1"/>
</dbReference>
<dbReference type="PROSITE" id="PS00031">
    <property type="entry name" value="NUCLEAR_REC_DBD_1"/>
    <property type="match status" value="1"/>
</dbReference>
<dbReference type="GO" id="GO:0003700">
    <property type="term" value="F:DNA-binding transcription factor activity"/>
    <property type="evidence" value="ECO:0007669"/>
    <property type="project" value="InterPro"/>
</dbReference>
<accession>A0A7E4WCF7</accession>
<evidence type="ECO:0000256" key="6">
    <source>
        <dbReference type="ARBA" id="ARBA00023015"/>
    </source>
</evidence>
<comment type="similarity">
    <text evidence="2 11">Belongs to the nuclear hormone receptor family.</text>
</comment>
<dbReference type="InterPro" id="IPR013088">
    <property type="entry name" value="Znf_NHR/GATA"/>
</dbReference>
<dbReference type="PRINTS" id="PR00398">
    <property type="entry name" value="STRDHORMONER"/>
</dbReference>
<reference evidence="14" key="1">
    <citation type="journal article" date="2013" name="Genetics">
        <title>The draft genome and transcriptome of Panagrellus redivivus are shaped by the harsh demands of a free-living lifestyle.</title>
        <authorList>
            <person name="Srinivasan J."/>
            <person name="Dillman A.R."/>
            <person name="Macchietto M.G."/>
            <person name="Heikkinen L."/>
            <person name="Lakso M."/>
            <person name="Fracchia K.M."/>
            <person name="Antoshechkin I."/>
            <person name="Mortazavi A."/>
            <person name="Wong G."/>
            <person name="Sternberg P.W."/>
        </authorList>
    </citation>
    <scope>NUCLEOTIDE SEQUENCE [LARGE SCALE GENOMIC DNA]</scope>
    <source>
        <strain evidence="14">MT8872</strain>
    </source>
</reference>
<evidence type="ECO:0000256" key="1">
    <source>
        <dbReference type="ARBA" id="ARBA00004123"/>
    </source>
</evidence>
<dbReference type="InterPro" id="IPR001628">
    <property type="entry name" value="Znf_hrmn_rcpt"/>
</dbReference>
<keyword evidence="10 11" id="KW-0539">Nucleus</keyword>
<dbReference type="WBParaSite" id="Pan_g9094.t1">
    <property type="protein sequence ID" value="Pan_g9094.t1"/>
    <property type="gene ID" value="Pan_g9094"/>
</dbReference>
<reference evidence="15" key="2">
    <citation type="submission" date="2020-10" db="UniProtKB">
        <authorList>
            <consortium name="WormBaseParasite"/>
        </authorList>
    </citation>
    <scope>IDENTIFICATION</scope>
</reference>
<dbReference type="Gene3D" id="3.30.50.10">
    <property type="entry name" value="Erythroid Transcription Factor GATA-1, subunit A"/>
    <property type="match status" value="1"/>
</dbReference>
<dbReference type="Pfam" id="PF00104">
    <property type="entry name" value="Hormone_recep"/>
    <property type="match status" value="1"/>
</dbReference>
<keyword evidence="7 11" id="KW-0238">DNA-binding</keyword>
<feature type="domain" description="NR LBD" evidence="13">
    <location>
        <begin position="113"/>
        <end position="344"/>
    </location>
</feature>
<dbReference type="PANTHER" id="PTHR46587">
    <property type="entry name" value="NUCLEAR HORMONE RECEPTOR FAMILY"/>
    <property type="match status" value="1"/>
</dbReference>
<dbReference type="Pfam" id="PF00105">
    <property type="entry name" value="zf-C4"/>
    <property type="match status" value="1"/>
</dbReference>
<dbReference type="AlphaFoldDB" id="A0A7E4WCF7"/>
<dbReference type="GO" id="GO:0005634">
    <property type="term" value="C:nucleus"/>
    <property type="evidence" value="ECO:0007669"/>
    <property type="project" value="UniProtKB-SubCell"/>
</dbReference>
<evidence type="ECO:0000256" key="3">
    <source>
        <dbReference type="ARBA" id="ARBA00022723"/>
    </source>
</evidence>